<evidence type="ECO:0000313" key="2">
    <source>
        <dbReference type="EMBL" id="GFY57889.1"/>
    </source>
</evidence>
<dbReference type="AlphaFoldDB" id="A0A8X7CAK8"/>
<keyword evidence="3" id="KW-1185">Reference proteome</keyword>
<evidence type="ECO:0000256" key="1">
    <source>
        <dbReference type="SAM" id="MobiDB-lite"/>
    </source>
</evidence>
<comment type="caution">
    <text evidence="2">The sequence shown here is derived from an EMBL/GenBank/DDBJ whole genome shotgun (WGS) entry which is preliminary data.</text>
</comment>
<evidence type="ECO:0000313" key="3">
    <source>
        <dbReference type="Proteomes" id="UP000886998"/>
    </source>
</evidence>
<dbReference type="EMBL" id="BMAV01011793">
    <property type="protein sequence ID" value="GFY57889.1"/>
    <property type="molecule type" value="Genomic_DNA"/>
</dbReference>
<sequence length="94" mass="10534">MYFSSVSDEWNRDLKTTKEIPVVFKYRNSVHVEVNVVHQQVLYALAEVLVKDVLLPPDVLDILGGAQSEENSLAQSSQDLRVDSGNVDGKTQEM</sequence>
<organism evidence="2 3">
    <name type="scientific">Trichonephila inaurata madagascariensis</name>
    <dbReference type="NCBI Taxonomy" id="2747483"/>
    <lineage>
        <taxon>Eukaryota</taxon>
        <taxon>Metazoa</taxon>
        <taxon>Ecdysozoa</taxon>
        <taxon>Arthropoda</taxon>
        <taxon>Chelicerata</taxon>
        <taxon>Arachnida</taxon>
        <taxon>Araneae</taxon>
        <taxon>Araneomorphae</taxon>
        <taxon>Entelegynae</taxon>
        <taxon>Araneoidea</taxon>
        <taxon>Nephilidae</taxon>
        <taxon>Trichonephila</taxon>
        <taxon>Trichonephila inaurata</taxon>
    </lineage>
</organism>
<gene>
    <name evidence="2" type="ORF">TNIN_191301</name>
</gene>
<dbReference type="Proteomes" id="UP000886998">
    <property type="component" value="Unassembled WGS sequence"/>
</dbReference>
<protein>
    <submittedName>
        <fullName evidence="2">Uncharacterized protein</fullName>
    </submittedName>
</protein>
<reference evidence="2" key="1">
    <citation type="submission" date="2020-08" db="EMBL/GenBank/DDBJ databases">
        <title>Multicomponent nature underlies the extraordinary mechanical properties of spider dragline silk.</title>
        <authorList>
            <person name="Kono N."/>
            <person name="Nakamura H."/>
            <person name="Mori M."/>
            <person name="Yoshida Y."/>
            <person name="Ohtoshi R."/>
            <person name="Malay A.D."/>
            <person name="Moran D.A.P."/>
            <person name="Tomita M."/>
            <person name="Numata K."/>
            <person name="Arakawa K."/>
        </authorList>
    </citation>
    <scope>NUCLEOTIDE SEQUENCE</scope>
</reference>
<name>A0A8X7CAK8_9ARAC</name>
<proteinExistence type="predicted"/>
<feature type="region of interest" description="Disordered" evidence="1">
    <location>
        <begin position="71"/>
        <end position="94"/>
    </location>
</feature>
<accession>A0A8X7CAK8</accession>